<protein>
    <recommendedName>
        <fullName evidence="4">UBZ4-type domain-containing protein</fullName>
    </recommendedName>
</protein>
<dbReference type="Pfam" id="PF09962">
    <property type="entry name" value="DUF2196"/>
    <property type="match status" value="1"/>
</dbReference>
<dbReference type="OrthoDB" id="20105at2759"/>
<keyword evidence="3" id="KW-1185">Reference proteome</keyword>
<feature type="region of interest" description="Disordered" evidence="1">
    <location>
        <begin position="83"/>
        <end position="163"/>
    </location>
</feature>
<dbReference type="HOGENOM" id="CLU_085124_0_0_1"/>
<dbReference type="OMA" id="CPVCADF"/>
<sequence>MPVPTTREVVPGALVNIVLKADQRTGRTVQGAVAQLLTRGNHPRGIKVRLADGRVGRVQSMAGDAALAGPLDQLGGEPEMIFGPAPAGFPQGRRGGRRHYTDMRQEPPPPSTQPVGLDAYIKPSKRRGNRGSKAGNSTIDDANDESSLEAPMQPANAHLRSGQDESICPVCGDFRGDAAALTYHVQTHFDD</sequence>
<dbReference type="PANTHER" id="PTHR40069:SF1">
    <property type="entry name" value="YWBE PROTEIN"/>
    <property type="match status" value="1"/>
</dbReference>
<evidence type="ECO:0000256" key="1">
    <source>
        <dbReference type="SAM" id="MobiDB-lite"/>
    </source>
</evidence>
<evidence type="ECO:0000313" key="3">
    <source>
        <dbReference type="Proteomes" id="UP000007322"/>
    </source>
</evidence>
<dbReference type="AlphaFoldDB" id="G2QJ87"/>
<dbReference type="KEGG" id="mtm:MYCTH_2309663"/>
<dbReference type="InParanoid" id="G2QJ87"/>
<dbReference type="GeneID" id="11511458"/>
<dbReference type="PANTHER" id="PTHR40069">
    <property type="entry name" value="YWBE PROTEIN"/>
    <property type="match status" value="1"/>
</dbReference>
<name>G2QJ87_THET4</name>
<organism evidence="2 3">
    <name type="scientific">Thermothelomyces thermophilus (strain ATCC 42464 / BCRC 31852 / DSM 1799)</name>
    <name type="common">Sporotrichum thermophile</name>
    <dbReference type="NCBI Taxonomy" id="573729"/>
    <lineage>
        <taxon>Eukaryota</taxon>
        <taxon>Fungi</taxon>
        <taxon>Dikarya</taxon>
        <taxon>Ascomycota</taxon>
        <taxon>Pezizomycotina</taxon>
        <taxon>Sordariomycetes</taxon>
        <taxon>Sordariomycetidae</taxon>
        <taxon>Sordariales</taxon>
        <taxon>Chaetomiaceae</taxon>
        <taxon>Thermothelomyces</taxon>
    </lineage>
</organism>
<dbReference type="RefSeq" id="XP_003665698.1">
    <property type="nucleotide sequence ID" value="XM_003665650.1"/>
</dbReference>
<proteinExistence type="predicted"/>
<dbReference type="InterPro" id="IPR019240">
    <property type="entry name" value="DUF2196"/>
</dbReference>
<evidence type="ECO:0008006" key="4">
    <source>
        <dbReference type="Google" id="ProtNLM"/>
    </source>
</evidence>
<accession>G2QJ87</accession>
<reference evidence="2 3" key="1">
    <citation type="journal article" date="2011" name="Nat. Biotechnol.">
        <title>Comparative genomic analysis of the thermophilic biomass-degrading fungi Myceliophthora thermophila and Thielavia terrestris.</title>
        <authorList>
            <person name="Berka R.M."/>
            <person name="Grigoriev I.V."/>
            <person name="Otillar R."/>
            <person name="Salamov A."/>
            <person name="Grimwood J."/>
            <person name="Reid I."/>
            <person name="Ishmael N."/>
            <person name="John T."/>
            <person name="Darmond C."/>
            <person name="Moisan M.-C."/>
            <person name="Henrissat B."/>
            <person name="Coutinho P.M."/>
            <person name="Lombard V."/>
            <person name="Natvig D.O."/>
            <person name="Lindquist E."/>
            <person name="Schmutz J."/>
            <person name="Lucas S."/>
            <person name="Harris P."/>
            <person name="Powlowski J."/>
            <person name="Bellemare A."/>
            <person name="Taylor D."/>
            <person name="Butler G."/>
            <person name="de Vries R.P."/>
            <person name="Allijn I.E."/>
            <person name="van den Brink J."/>
            <person name="Ushinsky S."/>
            <person name="Storms R."/>
            <person name="Powell A.J."/>
            <person name="Paulsen I.T."/>
            <person name="Elbourne L.D.H."/>
            <person name="Baker S.E."/>
            <person name="Magnuson J."/>
            <person name="LaBoissiere S."/>
            <person name="Clutterbuck A.J."/>
            <person name="Martinez D."/>
            <person name="Wogulis M."/>
            <person name="de Leon A.L."/>
            <person name="Rey M.W."/>
            <person name="Tsang A."/>
        </authorList>
    </citation>
    <scope>NUCLEOTIDE SEQUENCE [LARGE SCALE GENOMIC DNA]</scope>
    <source>
        <strain evidence="3">ATCC 42464 / BCRC 31852 / DSM 1799</strain>
    </source>
</reference>
<dbReference type="Proteomes" id="UP000007322">
    <property type="component" value="Chromosome 5"/>
</dbReference>
<dbReference type="EMBL" id="CP003006">
    <property type="protein sequence ID" value="AEO60453.1"/>
    <property type="molecule type" value="Genomic_DNA"/>
</dbReference>
<gene>
    <name evidence="2" type="ORF">MYCTH_2309663</name>
</gene>
<dbReference type="VEuPathDB" id="FungiDB:MYCTH_2309663"/>
<dbReference type="NCBIfam" id="TIGR03833">
    <property type="entry name" value="YwbE family protein"/>
    <property type="match status" value="1"/>
</dbReference>
<dbReference type="eggNOG" id="ENOG502SA6U">
    <property type="taxonomic scope" value="Eukaryota"/>
</dbReference>
<evidence type="ECO:0000313" key="2">
    <source>
        <dbReference type="EMBL" id="AEO60453.1"/>
    </source>
</evidence>